<protein>
    <submittedName>
        <fullName evidence="7">Lysine decarboxylase</fullName>
        <ecNumber evidence="7">4.1.1.18</ecNumber>
    </submittedName>
</protein>
<keyword evidence="3" id="KW-0210">Decarboxylase</keyword>
<proteinExistence type="inferred from homology"/>
<dbReference type="GO" id="GO:0008923">
    <property type="term" value="F:lysine decarboxylase activity"/>
    <property type="evidence" value="ECO:0007669"/>
    <property type="project" value="UniProtKB-EC"/>
</dbReference>
<dbReference type="PANTHER" id="PTHR43277:SF4">
    <property type="entry name" value="ARGININE DECARBOXYLASE"/>
    <property type="match status" value="1"/>
</dbReference>
<dbReference type="SUPFAM" id="SSF55904">
    <property type="entry name" value="Ornithine decarboxylase C-terminal domain"/>
    <property type="match status" value="1"/>
</dbReference>
<dbReference type="Gene3D" id="3.90.100.10">
    <property type="entry name" value="Orn/Lys/Arg decarboxylase, C-terminal domain"/>
    <property type="match status" value="1"/>
</dbReference>
<dbReference type="InterPro" id="IPR000310">
    <property type="entry name" value="Orn/Lys/Arg_deCO2ase_major_dom"/>
</dbReference>
<dbReference type="STRING" id="59925.EU91_1104"/>
<dbReference type="Pfam" id="PF03711">
    <property type="entry name" value="OKR_DC_1_C"/>
    <property type="match status" value="1"/>
</dbReference>
<name>A0A0A1ZD49_PROMR</name>
<sequence length="465" mass="52366">MSISSFLTKKFLKSLFFPAHNRGAALPKKLVKLLKKQPGYWDLPELPEIGSPLSQSGLIAKTQIEFSERFGAKGCFFGVNGASGLIQSAVIAMANPGETILMPRNVHISVIKICAMQNIQPIFFDLDFSSENGHYKPITKYWLKNVFKKINFNEKKVVGVILVSPSYQGFAGDLRPLIDLCHQKNLPVLVDEAHGSYFLFCENLNLPKSALVSNADLVVHSLHKSLNGLTQTAALWYKGDLVNEQNLIKSINMLQTTSPSSLLLSSCEESIKDWLNKKSLSQYQKRILEAKSIYKKLIQKNIPLIETQDPLKIVLNTSKVGIDGFTADNFFYKNGLIAELPEMMTLTFCLGFANQKDFLSLFVKLWNKLLLNSKKFEALKALQSPFNLVQEPEIQIGNAWRSETRIIPFSQSLNKISGDIICPYPPGIPLIVPGEKIDIDRFNWINNQSLWNKDLLNFNIRVIKT</sequence>
<evidence type="ECO:0000256" key="2">
    <source>
        <dbReference type="ARBA" id="ARBA00010671"/>
    </source>
</evidence>
<dbReference type="AlphaFoldDB" id="A0A0A1ZD49"/>
<keyword evidence="5 7" id="KW-0456">Lyase</keyword>
<organism evidence="7 8">
    <name type="scientific">Prochlorococcus marinus str. GP2</name>
    <dbReference type="NCBI Taxonomy" id="59925"/>
    <lineage>
        <taxon>Bacteria</taxon>
        <taxon>Bacillati</taxon>
        <taxon>Cyanobacteriota</taxon>
        <taxon>Cyanophyceae</taxon>
        <taxon>Synechococcales</taxon>
        <taxon>Prochlorococcaceae</taxon>
        <taxon>Prochlorococcus</taxon>
    </lineage>
</organism>
<comment type="caution">
    <text evidence="7">The sequence shown here is derived from an EMBL/GenBank/DDBJ whole genome shotgun (WGS) entry which is preliminary data.</text>
</comment>
<dbReference type="eggNOG" id="COG1982">
    <property type="taxonomic scope" value="Bacteria"/>
</dbReference>
<dbReference type="SUPFAM" id="SSF53383">
    <property type="entry name" value="PLP-dependent transferases"/>
    <property type="match status" value="1"/>
</dbReference>
<dbReference type="OrthoDB" id="9815233at2"/>
<evidence type="ECO:0000256" key="4">
    <source>
        <dbReference type="ARBA" id="ARBA00022898"/>
    </source>
</evidence>
<comment type="cofactor">
    <cofactor evidence="1">
        <name>pyridoxal 5'-phosphate</name>
        <dbReference type="ChEBI" id="CHEBI:597326"/>
    </cofactor>
</comment>
<dbReference type="InterPro" id="IPR008286">
    <property type="entry name" value="Prn/Lys/Arg_de-COase_C"/>
</dbReference>
<dbReference type="Gene3D" id="3.40.640.10">
    <property type="entry name" value="Type I PLP-dependent aspartate aminotransferase-like (Major domain)"/>
    <property type="match status" value="1"/>
</dbReference>
<feature type="domain" description="Orn/Lys/Arg decarboxylases family 1 pyridoxal-P attachment site" evidence="6">
    <location>
        <begin position="219"/>
        <end position="233"/>
    </location>
</feature>
<dbReference type="InterPro" id="IPR052357">
    <property type="entry name" value="Orn_Lys_Arg_decarboxylase-I"/>
</dbReference>
<evidence type="ECO:0000256" key="3">
    <source>
        <dbReference type="ARBA" id="ARBA00022793"/>
    </source>
</evidence>
<evidence type="ECO:0000259" key="6">
    <source>
        <dbReference type="PROSITE" id="PS00703"/>
    </source>
</evidence>
<dbReference type="PANTHER" id="PTHR43277">
    <property type="entry name" value="ARGININE DECARBOXYLASE"/>
    <property type="match status" value="1"/>
</dbReference>
<evidence type="ECO:0000313" key="8">
    <source>
        <dbReference type="Proteomes" id="UP000030598"/>
    </source>
</evidence>
<dbReference type="PROSITE" id="PS00703">
    <property type="entry name" value="OKR_DC_1"/>
    <property type="match status" value="1"/>
</dbReference>
<keyword evidence="4" id="KW-0663">Pyridoxal phosphate</keyword>
<dbReference type="InterPro" id="IPR015421">
    <property type="entry name" value="PyrdxlP-dep_Trfase_major"/>
</dbReference>
<dbReference type="EMBL" id="JNAH01000005">
    <property type="protein sequence ID" value="KGF87375.1"/>
    <property type="molecule type" value="Genomic_DNA"/>
</dbReference>
<evidence type="ECO:0000256" key="5">
    <source>
        <dbReference type="ARBA" id="ARBA00023239"/>
    </source>
</evidence>
<dbReference type="Gene3D" id="3.90.1150.150">
    <property type="match status" value="1"/>
</dbReference>
<accession>A0A0A1ZD49</accession>
<evidence type="ECO:0000256" key="1">
    <source>
        <dbReference type="ARBA" id="ARBA00001933"/>
    </source>
</evidence>
<dbReference type="EC" id="4.1.1.18" evidence="7"/>
<dbReference type="RefSeq" id="WP_032524593.1">
    <property type="nucleotide sequence ID" value="NZ_CP138934.1"/>
</dbReference>
<dbReference type="Proteomes" id="UP000030598">
    <property type="component" value="Unassembled WGS sequence"/>
</dbReference>
<comment type="similarity">
    <text evidence="2">Belongs to the Orn/Lys/Arg decarboxylase class-I family.</text>
</comment>
<dbReference type="Pfam" id="PF01276">
    <property type="entry name" value="OKR_DC_1"/>
    <property type="match status" value="1"/>
</dbReference>
<dbReference type="InterPro" id="IPR015424">
    <property type="entry name" value="PyrdxlP-dep_Trfase"/>
</dbReference>
<dbReference type="InterPro" id="IPR036633">
    <property type="entry name" value="Prn/Lys/Arg_de-COase_C_sf"/>
</dbReference>
<evidence type="ECO:0000313" key="7">
    <source>
        <dbReference type="EMBL" id="KGF87375.1"/>
    </source>
</evidence>
<reference evidence="8" key="1">
    <citation type="journal article" date="2014" name="Sci. Data">
        <title>Genomes of diverse isolates of the marine cyanobacterium Prochlorococcus.</title>
        <authorList>
            <person name="Biller S."/>
            <person name="Berube P."/>
            <person name="Thompson J."/>
            <person name="Kelly L."/>
            <person name="Roggensack S."/>
            <person name="Awad L."/>
            <person name="Roache-Johnson K."/>
            <person name="Ding H."/>
            <person name="Giovannoni S.J."/>
            <person name="Moore L.R."/>
            <person name="Chisholm S.W."/>
        </authorList>
    </citation>
    <scope>NUCLEOTIDE SEQUENCE [LARGE SCALE GENOMIC DNA]</scope>
    <source>
        <strain evidence="8">GP2</strain>
    </source>
</reference>
<gene>
    <name evidence="7" type="ORF">EU91_1104</name>
</gene>